<reference evidence="1" key="1">
    <citation type="journal article" date="2023" name="Mol. Phylogenet. Evol.">
        <title>Genome-scale phylogeny and comparative genomics of the fungal order Sordariales.</title>
        <authorList>
            <person name="Hensen N."/>
            <person name="Bonometti L."/>
            <person name="Westerberg I."/>
            <person name="Brannstrom I.O."/>
            <person name="Guillou S."/>
            <person name="Cros-Aarteil S."/>
            <person name="Calhoun S."/>
            <person name="Haridas S."/>
            <person name="Kuo A."/>
            <person name="Mondo S."/>
            <person name="Pangilinan J."/>
            <person name="Riley R."/>
            <person name="LaButti K."/>
            <person name="Andreopoulos B."/>
            <person name="Lipzen A."/>
            <person name="Chen C."/>
            <person name="Yan M."/>
            <person name="Daum C."/>
            <person name="Ng V."/>
            <person name="Clum A."/>
            <person name="Steindorff A."/>
            <person name="Ohm R.A."/>
            <person name="Martin F."/>
            <person name="Silar P."/>
            <person name="Natvig D.O."/>
            <person name="Lalanne C."/>
            <person name="Gautier V."/>
            <person name="Ament-Velasquez S.L."/>
            <person name="Kruys A."/>
            <person name="Hutchinson M.I."/>
            <person name="Powell A.J."/>
            <person name="Barry K."/>
            <person name="Miller A.N."/>
            <person name="Grigoriev I.V."/>
            <person name="Debuchy R."/>
            <person name="Gladieux P."/>
            <person name="Hiltunen Thoren M."/>
            <person name="Johannesson H."/>
        </authorList>
    </citation>
    <scope>NUCLEOTIDE SEQUENCE</scope>
    <source>
        <strain evidence="1">CBS 118394</strain>
    </source>
</reference>
<dbReference type="Proteomes" id="UP001283341">
    <property type="component" value="Unassembled WGS sequence"/>
</dbReference>
<protein>
    <recommendedName>
        <fullName evidence="3">HNH nuclease domain-containing protein</fullName>
    </recommendedName>
</protein>
<proteinExistence type="predicted"/>
<reference evidence="1" key="2">
    <citation type="submission" date="2023-06" db="EMBL/GenBank/DDBJ databases">
        <authorList>
            <consortium name="Lawrence Berkeley National Laboratory"/>
            <person name="Haridas S."/>
            <person name="Hensen N."/>
            <person name="Bonometti L."/>
            <person name="Westerberg I."/>
            <person name="Brannstrom I.O."/>
            <person name="Guillou S."/>
            <person name="Cros-Aarteil S."/>
            <person name="Calhoun S."/>
            <person name="Kuo A."/>
            <person name="Mondo S."/>
            <person name="Pangilinan J."/>
            <person name="Riley R."/>
            <person name="Labutti K."/>
            <person name="Andreopoulos B."/>
            <person name="Lipzen A."/>
            <person name="Chen C."/>
            <person name="Yanf M."/>
            <person name="Daum C."/>
            <person name="Ng V."/>
            <person name="Clum A."/>
            <person name="Steindorff A."/>
            <person name="Ohm R."/>
            <person name="Martin F."/>
            <person name="Silar P."/>
            <person name="Natvig D."/>
            <person name="Lalanne C."/>
            <person name="Gautier V."/>
            <person name="Ament-Velasquez S.L."/>
            <person name="Kruys A."/>
            <person name="Hutchinson M.I."/>
            <person name="Powell A.J."/>
            <person name="Barry K."/>
            <person name="Miller A.N."/>
            <person name="Grigoriev I.V."/>
            <person name="Debuchy R."/>
            <person name="Gladieux P."/>
            <person name="Thoren M.H."/>
            <person name="Johannesson H."/>
        </authorList>
    </citation>
    <scope>NUCLEOTIDE SEQUENCE</scope>
    <source>
        <strain evidence="1">CBS 118394</strain>
    </source>
</reference>
<keyword evidence="2" id="KW-1185">Reference proteome</keyword>
<organism evidence="1 2">
    <name type="scientific">Apodospora peruviana</name>
    <dbReference type="NCBI Taxonomy" id="516989"/>
    <lineage>
        <taxon>Eukaryota</taxon>
        <taxon>Fungi</taxon>
        <taxon>Dikarya</taxon>
        <taxon>Ascomycota</taxon>
        <taxon>Pezizomycotina</taxon>
        <taxon>Sordariomycetes</taxon>
        <taxon>Sordariomycetidae</taxon>
        <taxon>Sordariales</taxon>
        <taxon>Lasiosphaeriaceae</taxon>
        <taxon>Apodospora</taxon>
    </lineage>
</organism>
<dbReference type="AlphaFoldDB" id="A0AAE0HZP7"/>
<accession>A0AAE0HZP7</accession>
<evidence type="ECO:0000313" key="2">
    <source>
        <dbReference type="Proteomes" id="UP001283341"/>
    </source>
</evidence>
<comment type="caution">
    <text evidence="1">The sequence shown here is derived from an EMBL/GenBank/DDBJ whole genome shotgun (WGS) entry which is preliminary data.</text>
</comment>
<sequence length="353" mass="39320">MEDPTFKPLVLPILSEALAIVLNTENDGTADETFFADMSAAMEVLNRQHFISRGERNDASEEVGQSGFAFINILLPPLLEYAVQNLGSHKILRMMARDGDSLMKIVQIGVLLYEYVIKPIYHSSRELYQAVRVLVSFTPEQLAQYGSLGDKCIERDDFRCAIGGMLDMPSAFGRGEDQQITENPEAYTLTECCHILPPFLSDCFAAQGNVTWLGVCLCIPGLQKQLQDFRNQMANGLECEYARNGITMAPTLCRAFRAMRWSLKPTRTEGVYEPRVYEGTSETDDLRAIFSSISTVTLPPQGKDGIPGPDPTLIKAHYHIAEMVNRVYIPSLRQFPGDAAAVMVVGEYETRLS</sequence>
<gene>
    <name evidence="1" type="ORF">B0H66DRAFT_642801</name>
</gene>
<dbReference type="EMBL" id="JAUEDM010000006">
    <property type="protein sequence ID" value="KAK3315614.1"/>
    <property type="molecule type" value="Genomic_DNA"/>
</dbReference>
<evidence type="ECO:0008006" key="3">
    <source>
        <dbReference type="Google" id="ProtNLM"/>
    </source>
</evidence>
<evidence type="ECO:0000313" key="1">
    <source>
        <dbReference type="EMBL" id="KAK3315614.1"/>
    </source>
</evidence>
<name>A0AAE0HZP7_9PEZI</name>